<dbReference type="OrthoDB" id="24555at2759"/>
<dbReference type="Gene3D" id="1.10.30.10">
    <property type="entry name" value="High mobility group box domain"/>
    <property type="match status" value="1"/>
</dbReference>
<dbReference type="GO" id="GO:0060964">
    <property type="term" value="P:regulation of miRNA-mediated gene silencing"/>
    <property type="evidence" value="ECO:0007669"/>
    <property type="project" value="InterPro"/>
</dbReference>
<dbReference type="GO" id="GO:0034587">
    <property type="term" value="P:piRNA processing"/>
    <property type="evidence" value="ECO:0007669"/>
    <property type="project" value="TreeGrafter"/>
</dbReference>
<keyword evidence="5" id="KW-0963">Cytoplasm</keyword>
<dbReference type="GO" id="GO:0007140">
    <property type="term" value="P:male meiotic nuclear division"/>
    <property type="evidence" value="ECO:0007669"/>
    <property type="project" value="TreeGrafter"/>
</dbReference>
<dbReference type="InterPro" id="IPR009071">
    <property type="entry name" value="HMG_box_dom"/>
</dbReference>
<evidence type="ECO:0000256" key="8">
    <source>
        <dbReference type="ARBA" id="ARBA00023158"/>
    </source>
</evidence>
<evidence type="ECO:0000256" key="9">
    <source>
        <dbReference type="ARBA" id="ARBA00023242"/>
    </source>
</evidence>
<dbReference type="InterPro" id="IPR024970">
    <property type="entry name" value="Maelstrom"/>
</dbReference>
<reference evidence="12 13" key="1">
    <citation type="journal article" date="2011" name="Cell">
        <title>The monarch butterfly genome yields insights into long-distance migration.</title>
        <authorList>
            <person name="Zhan S."/>
            <person name="Merlin C."/>
            <person name="Boore J.L."/>
            <person name="Reppert S.M."/>
        </authorList>
    </citation>
    <scope>NUCLEOTIDE SEQUENCE [LARGE SCALE GENOMIC DNA]</scope>
    <source>
        <strain evidence="12">F-2</strain>
    </source>
</reference>
<evidence type="ECO:0000256" key="6">
    <source>
        <dbReference type="ARBA" id="ARBA00022782"/>
    </source>
</evidence>
<accession>A0A212ETL5</accession>
<dbReference type="EMBL" id="AGBW02012556">
    <property type="protein sequence ID" value="OWR44833.1"/>
    <property type="molecule type" value="Genomic_DNA"/>
</dbReference>
<evidence type="ECO:0000256" key="3">
    <source>
        <dbReference type="ARBA" id="ARBA00007057"/>
    </source>
</evidence>
<evidence type="ECO:0000256" key="11">
    <source>
        <dbReference type="SAM" id="MobiDB-lite"/>
    </source>
</evidence>
<evidence type="ECO:0000256" key="4">
    <source>
        <dbReference type="ARBA" id="ARBA00022473"/>
    </source>
</evidence>
<keyword evidence="6" id="KW-0221">Differentiation</keyword>
<dbReference type="Proteomes" id="UP000007151">
    <property type="component" value="Unassembled WGS sequence"/>
</dbReference>
<keyword evidence="4" id="KW-0217">Developmental protein</keyword>
<dbReference type="GO" id="GO:0043565">
    <property type="term" value="F:sequence-specific DNA binding"/>
    <property type="evidence" value="ECO:0007669"/>
    <property type="project" value="TreeGrafter"/>
</dbReference>
<evidence type="ECO:0000256" key="2">
    <source>
        <dbReference type="ARBA" id="ARBA00004496"/>
    </source>
</evidence>
<protein>
    <submittedName>
        <fullName evidence="12">Maelstrom</fullName>
    </submittedName>
</protein>
<feature type="region of interest" description="Disordered" evidence="11">
    <location>
        <begin position="418"/>
        <end position="443"/>
    </location>
</feature>
<evidence type="ECO:0000256" key="1">
    <source>
        <dbReference type="ARBA" id="ARBA00004123"/>
    </source>
</evidence>
<organism evidence="12 13">
    <name type="scientific">Danaus plexippus plexippus</name>
    <dbReference type="NCBI Taxonomy" id="278856"/>
    <lineage>
        <taxon>Eukaryota</taxon>
        <taxon>Metazoa</taxon>
        <taxon>Ecdysozoa</taxon>
        <taxon>Arthropoda</taxon>
        <taxon>Hexapoda</taxon>
        <taxon>Insecta</taxon>
        <taxon>Pterygota</taxon>
        <taxon>Neoptera</taxon>
        <taxon>Endopterygota</taxon>
        <taxon>Lepidoptera</taxon>
        <taxon>Glossata</taxon>
        <taxon>Ditrysia</taxon>
        <taxon>Papilionoidea</taxon>
        <taxon>Nymphalidae</taxon>
        <taxon>Danainae</taxon>
        <taxon>Danaini</taxon>
        <taxon>Danaina</taxon>
        <taxon>Danaus</taxon>
        <taxon>Danaus</taxon>
    </lineage>
</organism>
<dbReference type="SUPFAM" id="SSF47095">
    <property type="entry name" value="HMG-box"/>
    <property type="match status" value="1"/>
</dbReference>
<dbReference type="InterPro" id="IPR036910">
    <property type="entry name" value="HMG_box_dom_sf"/>
</dbReference>
<dbReference type="InterPro" id="IPR039259">
    <property type="entry name" value="Protein_maelstrom"/>
</dbReference>
<evidence type="ECO:0000313" key="13">
    <source>
        <dbReference type="Proteomes" id="UP000007151"/>
    </source>
</evidence>
<keyword evidence="13" id="KW-1185">Reference proteome</keyword>
<comment type="caution">
    <text evidence="12">The sequence shown here is derived from an EMBL/GenBank/DDBJ whole genome shotgun (WGS) entry which is preliminary data.</text>
</comment>
<sequence>MPKKPVRNAFYFYMLDYKEEQRQKGINYSNLAAVADAAGPLWRDAPPSVRTKYDEIAKKHRQKTNFTDQKFTSTGIPISVIEQNEREAKEAEEQEIQDIKNLVKLRGFNNTAKTLDIYVMDVNCYCKTGSDYIIGESTLLRFNVEEGIRDTYHEIINPGVIPVGYAYDMKLSCKEFGLEMPDECSKKSNYMQILANIIDYLKQQDRTSKVLPPIFTMPDKVAPVQNFIHQLCRRVAEDENQFRIYKLDTLFFTLINTLKTRADEGFPKESLALLQLKKDPFKYSPGIGCEHHEENDKSVECTLSRVKRWSYTVLDACCPVAGVTARPACHVPPDYDLESIQVYQEQKRGRVAPSVGGYEFNLSSCNSSLLSDSFLDTTSNITTDSSRREKRVHVPLRMPKADYSQAIRLAPELTEEEFPSLGGSRIGRGRGLGGSLPKLKTEK</sequence>
<comment type="subcellular location">
    <subcellularLocation>
        <location evidence="2">Cytoplasm</location>
    </subcellularLocation>
    <subcellularLocation>
        <location evidence="1">Nucleus</location>
    </subcellularLocation>
</comment>
<gene>
    <name evidence="12" type="ORF">KGM_205491</name>
</gene>
<keyword evidence="10" id="KW-0469">Meiosis</keyword>
<keyword evidence="9" id="KW-0539">Nucleus</keyword>
<evidence type="ECO:0000256" key="7">
    <source>
        <dbReference type="ARBA" id="ARBA00023125"/>
    </source>
</evidence>
<dbReference type="AlphaFoldDB" id="A0A212ETL5"/>
<dbReference type="PANTHER" id="PTHR21358">
    <property type="entry name" value="PROTEIN MAELSTROM HOMOLOG"/>
    <property type="match status" value="1"/>
</dbReference>
<feature type="compositionally biased region" description="Gly residues" evidence="11">
    <location>
        <begin position="424"/>
        <end position="434"/>
    </location>
</feature>
<dbReference type="GO" id="GO:0030154">
    <property type="term" value="P:cell differentiation"/>
    <property type="evidence" value="ECO:0007669"/>
    <property type="project" value="UniProtKB-KW"/>
</dbReference>
<keyword evidence="8" id="KW-0943">RNA-mediated gene silencing</keyword>
<keyword evidence="7" id="KW-0238">DNA-binding</keyword>
<dbReference type="GO" id="GO:0045892">
    <property type="term" value="P:negative regulation of DNA-templated transcription"/>
    <property type="evidence" value="ECO:0007669"/>
    <property type="project" value="TreeGrafter"/>
</dbReference>
<dbReference type="GO" id="GO:0005634">
    <property type="term" value="C:nucleus"/>
    <property type="evidence" value="ECO:0007669"/>
    <property type="project" value="UniProtKB-SubCell"/>
</dbReference>
<evidence type="ECO:0000256" key="5">
    <source>
        <dbReference type="ARBA" id="ARBA00022490"/>
    </source>
</evidence>
<evidence type="ECO:0000313" key="12">
    <source>
        <dbReference type="EMBL" id="OWR44833.1"/>
    </source>
</evidence>
<evidence type="ECO:0000256" key="10">
    <source>
        <dbReference type="ARBA" id="ARBA00023254"/>
    </source>
</evidence>
<dbReference type="GO" id="GO:0007283">
    <property type="term" value="P:spermatogenesis"/>
    <property type="evidence" value="ECO:0007669"/>
    <property type="project" value="TreeGrafter"/>
</dbReference>
<name>A0A212ETL5_DANPL</name>
<dbReference type="Pfam" id="PF13017">
    <property type="entry name" value="Maelstrom"/>
    <property type="match status" value="1"/>
</dbReference>
<dbReference type="PANTHER" id="PTHR21358:SF4">
    <property type="entry name" value="PROTEIN MAELSTROM HOMOLOG"/>
    <property type="match status" value="1"/>
</dbReference>
<comment type="similarity">
    <text evidence="3">Belongs to the maelstrom family.</text>
</comment>
<dbReference type="KEGG" id="dpl:KGM_205491"/>
<dbReference type="eggNOG" id="ENOG502QTQB">
    <property type="taxonomic scope" value="Eukaryota"/>
</dbReference>
<dbReference type="Pfam" id="PF09011">
    <property type="entry name" value="HMG_box_2"/>
    <property type="match status" value="1"/>
</dbReference>
<proteinExistence type="inferred from homology"/>
<dbReference type="FunCoup" id="A0A212ETL5">
    <property type="interactions" value="34"/>
</dbReference>
<dbReference type="GO" id="GO:0043186">
    <property type="term" value="C:P granule"/>
    <property type="evidence" value="ECO:0007669"/>
    <property type="project" value="TreeGrafter"/>
</dbReference>